<dbReference type="CDD" id="cd00167">
    <property type="entry name" value="SANT"/>
    <property type="match status" value="2"/>
</dbReference>
<dbReference type="SMART" id="SM00717">
    <property type="entry name" value="SANT"/>
    <property type="match status" value="2"/>
</dbReference>
<evidence type="ECO:0000259" key="3">
    <source>
        <dbReference type="PROSITE" id="PS51294"/>
    </source>
</evidence>
<dbReference type="InterPro" id="IPR050560">
    <property type="entry name" value="MYB_TF"/>
</dbReference>
<dbReference type="RefSeq" id="XP_053027265.1">
    <property type="nucleotide sequence ID" value="XM_053163274.1"/>
</dbReference>
<dbReference type="PROSITE" id="PS51294">
    <property type="entry name" value="HTH_MYB"/>
    <property type="match status" value="2"/>
</dbReference>
<feature type="domain" description="Myb-like" evidence="2">
    <location>
        <begin position="99"/>
        <end position="140"/>
    </location>
</feature>
<accession>A0ABY7D496</accession>
<organism evidence="4 5">
    <name type="scientific">Puccinia triticina</name>
    <dbReference type="NCBI Taxonomy" id="208348"/>
    <lineage>
        <taxon>Eukaryota</taxon>
        <taxon>Fungi</taxon>
        <taxon>Dikarya</taxon>
        <taxon>Basidiomycota</taxon>
        <taxon>Pucciniomycotina</taxon>
        <taxon>Pucciniomycetes</taxon>
        <taxon>Pucciniales</taxon>
        <taxon>Pucciniaceae</taxon>
        <taxon>Puccinia</taxon>
    </lineage>
</organism>
<keyword evidence="5" id="KW-1185">Reference proteome</keyword>
<dbReference type="Pfam" id="PF13921">
    <property type="entry name" value="Myb_DNA-bind_6"/>
    <property type="match status" value="1"/>
</dbReference>
<proteinExistence type="predicted"/>
<name>A0ABY7D496_9BASI</name>
<feature type="domain" description="Myb-like" evidence="2">
    <location>
        <begin position="141"/>
        <end position="192"/>
    </location>
</feature>
<feature type="domain" description="HTH myb-type" evidence="3">
    <location>
        <begin position="146"/>
        <end position="197"/>
    </location>
</feature>
<dbReference type="PROSITE" id="PS50090">
    <property type="entry name" value="MYB_LIKE"/>
    <property type="match status" value="2"/>
</dbReference>
<dbReference type="PANTHER" id="PTHR45614:SF25">
    <property type="entry name" value="MYB PROTEIN"/>
    <property type="match status" value="1"/>
</dbReference>
<feature type="compositionally biased region" description="Low complexity" evidence="1">
    <location>
        <begin position="285"/>
        <end position="296"/>
    </location>
</feature>
<feature type="compositionally biased region" description="Basic and acidic residues" evidence="1">
    <location>
        <begin position="500"/>
        <end position="527"/>
    </location>
</feature>
<feature type="compositionally biased region" description="Basic residues" evidence="1">
    <location>
        <begin position="226"/>
        <end position="235"/>
    </location>
</feature>
<evidence type="ECO:0000313" key="4">
    <source>
        <dbReference type="EMBL" id="WAQ91710.1"/>
    </source>
</evidence>
<feature type="compositionally biased region" description="Pro residues" evidence="1">
    <location>
        <begin position="78"/>
        <end position="91"/>
    </location>
</feature>
<protein>
    <submittedName>
        <fullName evidence="4">Uncharacterized protein</fullName>
    </submittedName>
</protein>
<dbReference type="EMBL" id="CP110435">
    <property type="protein sequence ID" value="WAQ91710.1"/>
    <property type="molecule type" value="Genomic_DNA"/>
</dbReference>
<feature type="domain" description="HTH myb-type" evidence="3">
    <location>
        <begin position="99"/>
        <end position="144"/>
    </location>
</feature>
<dbReference type="SUPFAM" id="SSF46689">
    <property type="entry name" value="Homeodomain-like"/>
    <property type="match status" value="1"/>
</dbReference>
<dbReference type="Gene3D" id="1.10.10.60">
    <property type="entry name" value="Homeodomain-like"/>
    <property type="match status" value="2"/>
</dbReference>
<feature type="region of interest" description="Disordered" evidence="1">
    <location>
        <begin position="208"/>
        <end position="375"/>
    </location>
</feature>
<feature type="compositionally biased region" description="Pro residues" evidence="1">
    <location>
        <begin position="300"/>
        <end position="315"/>
    </location>
</feature>
<evidence type="ECO:0000313" key="5">
    <source>
        <dbReference type="Proteomes" id="UP001164743"/>
    </source>
</evidence>
<reference evidence="4" key="1">
    <citation type="submission" date="2022-10" db="EMBL/GenBank/DDBJ databases">
        <title>Puccinia triticina Genome sequencing and assembly.</title>
        <authorList>
            <person name="Li C."/>
        </authorList>
    </citation>
    <scope>NUCLEOTIDE SEQUENCE</scope>
    <source>
        <strain evidence="4">Pt15</strain>
    </source>
</reference>
<dbReference type="Proteomes" id="UP001164743">
    <property type="component" value="Chromosome 15A"/>
</dbReference>
<evidence type="ECO:0000259" key="2">
    <source>
        <dbReference type="PROSITE" id="PS50090"/>
    </source>
</evidence>
<dbReference type="PANTHER" id="PTHR45614">
    <property type="entry name" value="MYB PROTEIN-RELATED"/>
    <property type="match status" value="1"/>
</dbReference>
<sequence length="527" mass="58128">MARGGRLAISPWLGPCQIPPARRLLTVPLIKPSHPPPPASEHPPWLDHHHTMPCLPADRTPSPVSSATTADHPEPSHARPPSPPAPPPAAPFRPHLSLKDEDRALLYWVSHLGTGKWVDIAKRVGSRSGKQCRERWTNQLDPLIDHSPFTHNEDMLIIAMQQSLQANRWCEVSKHLPGRPENAIKNRWNSRELQRKRHELLAARAQPPAVGLFPGRPGGWPGSPARRARSSTHRRLPYEPAGGPKAAHGLWPTQSSTLADPLFPPLHEHHPTTAGGGSWPGRFLPPAAGGSPPASGLQESPPPRFGPPFYTPPQAPQAVFATPVADDAALGGASGPGTPGFPLWPDDEWRPAGLLPKPAPPAHPRLHSPPALDQPWTAPAQLHALFPLHSHFQGLSRPAAAAEDVLLAGLLPLWRPGGGPLGDALPGAGGIFRQADLLEARDDQLDRLQHDRLQQELPEQLQEQLQQDLRQQLRHGLRELRHGRLDQQDQLQHQHHHPHPHEQHPRQQHPHEQHPHEQHPHEQQCQQ</sequence>
<feature type="region of interest" description="Disordered" evidence="1">
    <location>
        <begin position="29"/>
        <end position="95"/>
    </location>
</feature>
<dbReference type="InterPro" id="IPR001005">
    <property type="entry name" value="SANT/Myb"/>
</dbReference>
<evidence type="ECO:0000256" key="1">
    <source>
        <dbReference type="SAM" id="MobiDB-lite"/>
    </source>
</evidence>
<gene>
    <name evidence="4" type="ORF">PtA15_15A101</name>
</gene>
<dbReference type="GeneID" id="77804169"/>
<dbReference type="InterPro" id="IPR009057">
    <property type="entry name" value="Homeodomain-like_sf"/>
</dbReference>
<dbReference type="InterPro" id="IPR017930">
    <property type="entry name" value="Myb_dom"/>
</dbReference>
<feature type="region of interest" description="Disordered" evidence="1">
    <location>
        <begin position="487"/>
        <end position="527"/>
    </location>
</feature>